<reference evidence="2 3" key="1">
    <citation type="journal article" date="2019" name="Int. J. Syst. Evol. Microbiol.">
        <title>The Global Catalogue of Microorganisms (GCM) 10K type strain sequencing project: providing services to taxonomists for standard genome sequencing and annotation.</title>
        <authorList>
            <consortium name="The Broad Institute Genomics Platform"/>
            <consortium name="The Broad Institute Genome Sequencing Center for Infectious Disease"/>
            <person name="Wu L."/>
            <person name="Ma J."/>
        </authorList>
    </citation>
    <scope>NUCLEOTIDE SEQUENCE [LARGE SCALE GENOMIC DNA]</scope>
    <source>
        <strain evidence="2 3">CGMCC 1.12562</strain>
    </source>
</reference>
<dbReference type="Proteomes" id="UP001595660">
    <property type="component" value="Unassembled WGS sequence"/>
</dbReference>
<sequence>MPSTLSRAGRIAGRVAPLAVVPFALSLLAFEKVTAVASTHGTSISVKFALPADVATLWTLVDPPTQGVAVHSPVPLLFVPVFLAVEAAVVAGYLGSIRDAYRDRRPDFVGAAGDYWLSILGVRVAQFLLFVGLALAAVGGGVVGVLFLIPLIFLLGYLLWAAPYLVVLRDADALTALSASANLGAKGGRYLAFSVGYAVVAAGGSLVVSPLVTSSGLTGVLVGAALVAYPSLVGSAAATVVVDEVAAAVESRGA</sequence>
<protein>
    <recommendedName>
        <fullName evidence="4">Etoposide-induced protein 2.4 (EI24)</fullName>
    </recommendedName>
</protein>
<keyword evidence="1" id="KW-0472">Membrane</keyword>
<accession>A0ABD5NHV6</accession>
<evidence type="ECO:0008006" key="4">
    <source>
        <dbReference type="Google" id="ProtNLM"/>
    </source>
</evidence>
<dbReference type="AlphaFoldDB" id="A0ABD5NHV6"/>
<dbReference type="EMBL" id="JBHRWN010000002">
    <property type="protein sequence ID" value="MFC3478841.1"/>
    <property type="molecule type" value="Genomic_DNA"/>
</dbReference>
<gene>
    <name evidence="2" type="ORF">ACFOKC_14010</name>
</gene>
<keyword evidence="1" id="KW-1133">Transmembrane helix</keyword>
<feature type="transmembrane region" description="Helical" evidence="1">
    <location>
        <begin position="74"/>
        <end position="94"/>
    </location>
</feature>
<feature type="transmembrane region" description="Helical" evidence="1">
    <location>
        <begin position="12"/>
        <end position="30"/>
    </location>
</feature>
<evidence type="ECO:0000256" key="1">
    <source>
        <dbReference type="SAM" id="Phobius"/>
    </source>
</evidence>
<organism evidence="2 3">
    <name type="scientific">Halobacterium litoreum</name>
    <dbReference type="NCBI Taxonomy" id="2039234"/>
    <lineage>
        <taxon>Archaea</taxon>
        <taxon>Methanobacteriati</taxon>
        <taxon>Methanobacteriota</taxon>
        <taxon>Stenosarchaea group</taxon>
        <taxon>Halobacteria</taxon>
        <taxon>Halobacteriales</taxon>
        <taxon>Halobacteriaceae</taxon>
        <taxon>Halobacterium</taxon>
    </lineage>
</organism>
<proteinExistence type="predicted"/>
<feature type="transmembrane region" description="Helical" evidence="1">
    <location>
        <begin position="115"/>
        <end position="138"/>
    </location>
</feature>
<name>A0ABD5NHV6_9EURY</name>
<evidence type="ECO:0000313" key="2">
    <source>
        <dbReference type="EMBL" id="MFC3478841.1"/>
    </source>
</evidence>
<keyword evidence="3" id="KW-1185">Reference proteome</keyword>
<dbReference type="GeneID" id="69118144"/>
<keyword evidence="1" id="KW-0812">Transmembrane</keyword>
<dbReference type="RefSeq" id="WP_232569683.1">
    <property type="nucleotide sequence ID" value="NZ_CP089466.1"/>
</dbReference>
<comment type="caution">
    <text evidence="2">The sequence shown here is derived from an EMBL/GenBank/DDBJ whole genome shotgun (WGS) entry which is preliminary data.</text>
</comment>
<feature type="transmembrane region" description="Helical" evidence="1">
    <location>
        <begin position="220"/>
        <end position="242"/>
    </location>
</feature>
<feature type="transmembrane region" description="Helical" evidence="1">
    <location>
        <begin position="188"/>
        <end position="208"/>
    </location>
</feature>
<evidence type="ECO:0000313" key="3">
    <source>
        <dbReference type="Proteomes" id="UP001595660"/>
    </source>
</evidence>
<feature type="transmembrane region" description="Helical" evidence="1">
    <location>
        <begin position="144"/>
        <end position="167"/>
    </location>
</feature>